<reference evidence="2" key="1">
    <citation type="submission" date="2016-10" db="EMBL/GenBank/DDBJ databases">
        <authorList>
            <person name="Varghese N."/>
        </authorList>
    </citation>
    <scope>NUCLEOTIDE SEQUENCE [LARGE SCALE GENOMIC DNA]</scope>
    <source>
        <strain evidence="2">GAS106B</strain>
    </source>
</reference>
<dbReference type="Proteomes" id="UP000183487">
    <property type="component" value="Unassembled WGS sequence"/>
</dbReference>
<keyword evidence="2" id="KW-1185">Reference proteome</keyword>
<name>A0A1H0ZN07_9BURK</name>
<accession>A0A1H0ZN07</accession>
<gene>
    <name evidence="1" type="ORF">SAMN05443245_0755</name>
</gene>
<dbReference type="EMBL" id="FNKP01000001">
    <property type="protein sequence ID" value="SDQ28915.1"/>
    <property type="molecule type" value="Genomic_DNA"/>
</dbReference>
<proteinExistence type="predicted"/>
<protein>
    <submittedName>
        <fullName evidence="1">Uncharacterized protein</fullName>
    </submittedName>
</protein>
<evidence type="ECO:0000313" key="1">
    <source>
        <dbReference type="EMBL" id="SDQ28915.1"/>
    </source>
</evidence>
<sequence length="31" mass="3381">MKAARAPCYDKACGPMRPKPEVGEPTLSVYN</sequence>
<organism evidence="1 2">
    <name type="scientific">Paraburkholderia fungorum</name>
    <dbReference type="NCBI Taxonomy" id="134537"/>
    <lineage>
        <taxon>Bacteria</taxon>
        <taxon>Pseudomonadati</taxon>
        <taxon>Pseudomonadota</taxon>
        <taxon>Betaproteobacteria</taxon>
        <taxon>Burkholderiales</taxon>
        <taxon>Burkholderiaceae</taxon>
        <taxon>Paraburkholderia</taxon>
    </lineage>
</organism>
<evidence type="ECO:0000313" key="2">
    <source>
        <dbReference type="Proteomes" id="UP000183487"/>
    </source>
</evidence>
<dbReference type="AlphaFoldDB" id="A0A1H0ZN07"/>